<evidence type="ECO:0000313" key="8">
    <source>
        <dbReference type="EMBL" id="CAI5785455.1"/>
    </source>
</evidence>
<evidence type="ECO:0000256" key="4">
    <source>
        <dbReference type="PROSITE-ProRule" id="PRU00175"/>
    </source>
</evidence>
<dbReference type="GO" id="GO:0008270">
    <property type="term" value="F:zinc ion binding"/>
    <property type="evidence" value="ECO:0007669"/>
    <property type="project" value="UniProtKB-KW"/>
</dbReference>
<dbReference type="PANTHER" id="PTHR46016:SF1">
    <property type="entry name" value="RING-TYPE DOMAIN-CONTAINING PROTEIN"/>
    <property type="match status" value="1"/>
</dbReference>
<evidence type="ECO:0000313" key="9">
    <source>
        <dbReference type="Proteomes" id="UP001178461"/>
    </source>
</evidence>
<keyword evidence="6" id="KW-0472">Membrane</keyword>
<evidence type="ECO:0000256" key="2">
    <source>
        <dbReference type="ARBA" id="ARBA00022771"/>
    </source>
</evidence>
<dbReference type="InterPro" id="IPR017907">
    <property type="entry name" value="Znf_RING_CS"/>
</dbReference>
<evidence type="ECO:0000259" key="7">
    <source>
        <dbReference type="PROSITE" id="PS50089"/>
    </source>
</evidence>
<keyword evidence="9" id="KW-1185">Reference proteome</keyword>
<dbReference type="GO" id="GO:0061630">
    <property type="term" value="F:ubiquitin protein ligase activity"/>
    <property type="evidence" value="ECO:0007669"/>
    <property type="project" value="TreeGrafter"/>
</dbReference>
<dbReference type="SUPFAM" id="SSF49599">
    <property type="entry name" value="TRAF domain-like"/>
    <property type="match status" value="1"/>
</dbReference>
<dbReference type="GO" id="GO:0000209">
    <property type="term" value="P:protein polyubiquitination"/>
    <property type="evidence" value="ECO:0007669"/>
    <property type="project" value="TreeGrafter"/>
</dbReference>
<proteinExistence type="predicted"/>
<feature type="compositionally biased region" description="Low complexity" evidence="5">
    <location>
        <begin position="283"/>
        <end position="307"/>
    </location>
</feature>
<gene>
    <name evidence="8" type="ORF">PODLI_1B014604</name>
</gene>
<dbReference type="GO" id="GO:0006511">
    <property type="term" value="P:ubiquitin-dependent protein catabolic process"/>
    <property type="evidence" value="ECO:0007669"/>
    <property type="project" value="TreeGrafter"/>
</dbReference>
<feature type="region of interest" description="Disordered" evidence="5">
    <location>
        <begin position="26"/>
        <end position="127"/>
    </location>
</feature>
<feature type="domain" description="RING-type" evidence="7">
    <location>
        <begin position="154"/>
        <end position="190"/>
    </location>
</feature>
<keyword evidence="6" id="KW-1133">Transmembrane helix</keyword>
<organism evidence="8 9">
    <name type="scientific">Podarcis lilfordi</name>
    <name type="common">Lilford's wall lizard</name>
    <dbReference type="NCBI Taxonomy" id="74358"/>
    <lineage>
        <taxon>Eukaryota</taxon>
        <taxon>Metazoa</taxon>
        <taxon>Chordata</taxon>
        <taxon>Craniata</taxon>
        <taxon>Vertebrata</taxon>
        <taxon>Euteleostomi</taxon>
        <taxon>Lepidosauria</taxon>
        <taxon>Squamata</taxon>
        <taxon>Bifurcata</taxon>
        <taxon>Unidentata</taxon>
        <taxon>Episquamata</taxon>
        <taxon>Laterata</taxon>
        <taxon>Lacertibaenia</taxon>
        <taxon>Lacertidae</taxon>
        <taxon>Podarcis</taxon>
    </lineage>
</organism>
<dbReference type="PROSITE" id="PS00518">
    <property type="entry name" value="ZF_RING_1"/>
    <property type="match status" value="1"/>
</dbReference>
<dbReference type="EMBL" id="OX395135">
    <property type="protein sequence ID" value="CAI5785455.1"/>
    <property type="molecule type" value="Genomic_DNA"/>
</dbReference>
<keyword evidence="3" id="KW-0862">Zinc</keyword>
<dbReference type="SUPFAM" id="SSF57850">
    <property type="entry name" value="RING/U-box"/>
    <property type="match status" value="1"/>
</dbReference>
<keyword evidence="1" id="KW-0479">Metal-binding</keyword>
<feature type="compositionally biased region" description="Basic and acidic residues" evidence="5">
    <location>
        <begin position="47"/>
        <end position="58"/>
    </location>
</feature>
<feature type="compositionally biased region" description="Low complexity" evidence="5">
    <location>
        <begin position="87"/>
        <end position="108"/>
    </location>
</feature>
<evidence type="ECO:0000256" key="5">
    <source>
        <dbReference type="SAM" id="MobiDB-lite"/>
    </source>
</evidence>
<keyword evidence="2 4" id="KW-0863">Zinc-finger</keyword>
<dbReference type="Gene3D" id="3.30.40.10">
    <property type="entry name" value="Zinc/RING finger domain, C3HC4 (zinc finger)"/>
    <property type="match status" value="2"/>
</dbReference>
<dbReference type="AlphaFoldDB" id="A0AA35PGV7"/>
<reference evidence="8" key="1">
    <citation type="submission" date="2022-12" db="EMBL/GenBank/DDBJ databases">
        <authorList>
            <person name="Alioto T."/>
            <person name="Alioto T."/>
            <person name="Gomez Garrido J."/>
        </authorList>
    </citation>
    <scope>NUCLEOTIDE SEQUENCE</scope>
</reference>
<evidence type="ECO:0000256" key="3">
    <source>
        <dbReference type="ARBA" id="ARBA00022833"/>
    </source>
</evidence>
<name>A0AA35PGV7_9SAUR</name>
<accession>A0AA35PGV7</accession>
<evidence type="ECO:0000256" key="6">
    <source>
        <dbReference type="SAM" id="Phobius"/>
    </source>
</evidence>
<keyword evidence="6" id="KW-0812">Transmembrane</keyword>
<sequence length="412" mass="44956">MFCRQGGVCLHFWSLWDVNKRAGLSSLESGASQPPPPPPQRQQQRKGGGDDRGERAEPLRGSAYSAEYGRLRSSGEQLQTSNPNSDRGPLSLPRSASPASPSPLGSSAFTPGSQAPPAAAAARDRPLREGGAAAAAGFPAMGLDADPVDPALQCRLCGLVLEEPLSTPCGHVFCAGCLLPWAARRRLCPLRCRPISRQELHRVAPLRSLVLRLAAQCDYRARGCRRRVPLHQLAAHVEGCAYAPGRCRRREALHMRGGGGEGPQERQQQQQEDDDDDDEEEAFGAGDEGSASRSSSSVLRARSGSAGLQQRRESESALLGQLAALQSDVQLAALRYKQKFSQYVRHLSGSHDGPEERESKILTIMLHRENNTLGFNIVGGQANQVNRKNDSVPYIYLLYIYIYIYYIYIINC</sequence>
<feature type="compositionally biased region" description="Acidic residues" evidence="5">
    <location>
        <begin position="271"/>
        <end position="282"/>
    </location>
</feature>
<feature type="region of interest" description="Disordered" evidence="5">
    <location>
        <begin position="253"/>
        <end position="308"/>
    </location>
</feature>
<protein>
    <submittedName>
        <fullName evidence="8">Domain-containing RING finger 4 isoform X1</fullName>
    </submittedName>
</protein>
<dbReference type="Pfam" id="PF13923">
    <property type="entry name" value="zf-C3HC4_2"/>
    <property type="match status" value="1"/>
</dbReference>
<dbReference type="Proteomes" id="UP001178461">
    <property type="component" value="Chromosome 10"/>
</dbReference>
<dbReference type="InterPro" id="IPR001841">
    <property type="entry name" value="Znf_RING"/>
</dbReference>
<dbReference type="PROSITE" id="PS50089">
    <property type="entry name" value="ZF_RING_2"/>
    <property type="match status" value="1"/>
</dbReference>
<evidence type="ECO:0000256" key="1">
    <source>
        <dbReference type="ARBA" id="ARBA00022723"/>
    </source>
</evidence>
<feature type="compositionally biased region" description="Polar residues" evidence="5">
    <location>
        <begin position="74"/>
        <end position="85"/>
    </location>
</feature>
<dbReference type="InterPro" id="IPR051438">
    <property type="entry name" value="RNF_E3_ubiq-protein_ligase"/>
</dbReference>
<feature type="transmembrane region" description="Helical" evidence="6">
    <location>
        <begin position="393"/>
        <end position="410"/>
    </location>
</feature>
<dbReference type="InterPro" id="IPR013083">
    <property type="entry name" value="Znf_RING/FYVE/PHD"/>
</dbReference>
<dbReference type="PANTHER" id="PTHR46016">
    <property type="entry name" value="ZINC FINGER, RING/FYVE/PHD-TYPE"/>
    <property type="match status" value="1"/>
</dbReference>